<gene>
    <name evidence="1" type="ORF">F5876DRAFT_70549</name>
</gene>
<evidence type="ECO:0000313" key="1">
    <source>
        <dbReference type="EMBL" id="KAJ3804539.1"/>
    </source>
</evidence>
<dbReference type="Proteomes" id="UP001163835">
    <property type="component" value="Unassembled WGS sequence"/>
</dbReference>
<sequence>MVSRREGARGVSQVCTKIRARRGLSGVSLGTRTLELIRMVAPAPLRMVAIVTEENLRGRLQPKTRNFDQRRIAERTPNSARKAWSVGGANSQTSVKSHMRTTKRSKFKEEGLKETGWKQAVKTTTTKEKELTGRRSLKRMETWTRLAPRGRTAVTHISVCPRRGVGVGKVGEGGEAGATEIASQDVTVALLELRRAFRACKPASPLGRGTQVGGAKGCACVGGGVGGPPCKGSGGGPRMLWRRDVEWQG</sequence>
<protein>
    <submittedName>
        <fullName evidence="1">Uncharacterized protein</fullName>
    </submittedName>
</protein>
<organism evidence="1 2">
    <name type="scientific">Lentinula aff. lateritia</name>
    <dbReference type="NCBI Taxonomy" id="2804960"/>
    <lineage>
        <taxon>Eukaryota</taxon>
        <taxon>Fungi</taxon>
        <taxon>Dikarya</taxon>
        <taxon>Basidiomycota</taxon>
        <taxon>Agaricomycotina</taxon>
        <taxon>Agaricomycetes</taxon>
        <taxon>Agaricomycetidae</taxon>
        <taxon>Agaricales</taxon>
        <taxon>Marasmiineae</taxon>
        <taxon>Omphalotaceae</taxon>
        <taxon>Lentinula</taxon>
    </lineage>
</organism>
<reference evidence="1" key="1">
    <citation type="submission" date="2022-09" db="EMBL/GenBank/DDBJ databases">
        <title>A Global Phylogenomic Analysis of the Shiitake Genus Lentinula.</title>
        <authorList>
            <consortium name="DOE Joint Genome Institute"/>
            <person name="Sierra-Patev S."/>
            <person name="Min B."/>
            <person name="Naranjo-Ortiz M."/>
            <person name="Looney B."/>
            <person name="Konkel Z."/>
            <person name="Slot J.C."/>
            <person name="Sakamoto Y."/>
            <person name="Steenwyk J.L."/>
            <person name="Rokas A."/>
            <person name="Carro J."/>
            <person name="Camarero S."/>
            <person name="Ferreira P."/>
            <person name="Molpeceres G."/>
            <person name="Ruiz-Duenas F.J."/>
            <person name="Serrano A."/>
            <person name="Henrissat B."/>
            <person name="Drula E."/>
            <person name="Hughes K.W."/>
            <person name="Mata J.L."/>
            <person name="Ishikawa N.K."/>
            <person name="Vargas-Isla R."/>
            <person name="Ushijima S."/>
            <person name="Smith C.A."/>
            <person name="Ahrendt S."/>
            <person name="Andreopoulos W."/>
            <person name="He G."/>
            <person name="Labutti K."/>
            <person name="Lipzen A."/>
            <person name="Ng V."/>
            <person name="Riley R."/>
            <person name="Sandor L."/>
            <person name="Barry K."/>
            <person name="Martinez A.T."/>
            <person name="Xiao Y."/>
            <person name="Gibbons J.G."/>
            <person name="Terashima K."/>
            <person name="Grigoriev I.V."/>
            <person name="Hibbett D.S."/>
        </authorList>
    </citation>
    <scope>NUCLEOTIDE SEQUENCE</scope>
    <source>
        <strain evidence="1">TMI1499</strain>
    </source>
</reference>
<comment type="caution">
    <text evidence="1">The sequence shown here is derived from an EMBL/GenBank/DDBJ whole genome shotgun (WGS) entry which is preliminary data.</text>
</comment>
<accession>A0ACC1TJ14</accession>
<proteinExistence type="predicted"/>
<keyword evidence="2" id="KW-1185">Reference proteome</keyword>
<evidence type="ECO:0000313" key="2">
    <source>
        <dbReference type="Proteomes" id="UP001163835"/>
    </source>
</evidence>
<dbReference type="EMBL" id="MU795937">
    <property type="protein sequence ID" value="KAJ3804539.1"/>
    <property type="molecule type" value="Genomic_DNA"/>
</dbReference>
<name>A0ACC1TJ14_9AGAR</name>